<comment type="caution">
    <text evidence="1">The sequence shown here is derived from an EMBL/GenBank/DDBJ whole genome shotgun (WGS) entry which is preliminary data.</text>
</comment>
<dbReference type="EMBL" id="LZHX01000083">
    <property type="protein sequence ID" value="OBF15048.1"/>
    <property type="molecule type" value="Genomic_DNA"/>
</dbReference>
<accession>A0A1A1X7C9</accession>
<proteinExistence type="predicted"/>
<name>A0A1A1X7C9_9MYCO</name>
<dbReference type="RefSeq" id="WP_064898536.1">
    <property type="nucleotide sequence ID" value="NZ_JBEUKP010000004.1"/>
</dbReference>
<evidence type="ECO:0000313" key="2">
    <source>
        <dbReference type="Proteomes" id="UP000093779"/>
    </source>
</evidence>
<dbReference type="AlphaFoldDB" id="A0A1A1X7C9"/>
<dbReference type="Proteomes" id="UP000093779">
    <property type="component" value="Unassembled WGS sequence"/>
</dbReference>
<sequence>MNDPLITVAEDIAIGKIAGTLAEGMTKLVCNVDDGPECEAACQRLQALWDTLNQQFGEERVWDLLIDVFKEEQDQSTSSIWSW</sequence>
<organism evidence="1 2">
    <name type="scientific">Mycolicibacterium conceptionense</name>
    <dbReference type="NCBI Taxonomy" id="451644"/>
    <lineage>
        <taxon>Bacteria</taxon>
        <taxon>Bacillati</taxon>
        <taxon>Actinomycetota</taxon>
        <taxon>Actinomycetes</taxon>
        <taxon>Mycobacteriales</taxon>
        <taxon>Mycobacteriaceae</taxon>
        <taxon>Mycolicibacterium</taxon>
    </lineage>
</organism>
<evidence type="ECO:0000313" key="1">
    <source>
        <dbReference type="EMBL" id="OBF15048.1"/>
    </source>
</evidence>
<reference evidence="1 2" key="1">
    <citation type="submission" date="2016-06" db="EMBL/GenBank/DDBJ databases">
        <authorList>
            <person name="Kjaerup R.B."/>
            <person name="Dalgaard T.S."/>
            <person name="Juul-Madsen H.R."/>
        </authorList>
    </citation>
    <scope>NUCLEOTIDE SEQUENCE [LARGE SCALE GENOMIC DNA]</scope>
    <source>
        <strain evidence="1 2">ACS1953</strain>
    </source>
</reference>
<gene>
    <name evidence="1" type="ORF">A5726_22990</name>
</gene>
<protein>
    <submittedName>
        <fullName evidence="1">Uncharacterized protein</fullName>
    </submittedName>
</protein>